<dbReference type="CDD" id="cd13229">
    <property type="entry name" value="PH_TFIIH"/>
    <property type="match status" value="1"/>
</dbReference>
<keyword evidence="4" id="KW-0805">Transcription regulation</keyword>
<sequence length="648" mass="71436">MAIPRGTAAYKKKEGILTVTDDQKSIIWTPQANPEGPPGITLAISNVTNLQQTPDTAAKVMLKIFEKAKDGAEPVSYLFHFNSPTDPRGEANVLKDLLSRLLAEYKANDPSVPRPAGAAGSASGSMAFANAVNSKPSSARFFDDAQLKMDIELQQSLMKTDRSLHQMYMEGRSTKPDSMSDAIFNMQFWSTRINLLRAHAIERSQKKGPYNVLATVKPIIEQSTEPDKPNTMKLNITVEQVRMIFDQHPLVKKIYNENVPPLSEGEFWERFFLSKLSKLLRGERATGLEATDRVFDKYDEYEDITAFSSKILSQHVPHMIDIEGNEENQGGSKGGNRKDHEMRPRGRQDVPIIPTLNSISGKMLANVSAADSAAVDSAGSDDIHSQQLALRDLRAEAEESKIILNIKEQSQFFSNQANAASAADEIFAKQNPTKLLKHVQGDLGLLRDDGAGGVDFQASLGINDESDSDDDDDKNKKAHVGSRGARKAAQKQILDSILQRRAQMYGHSTDETTPMGLPAEVAAKCKLTHATTMEFIHQFWSAFLSGDPDRAAELGYLLESLKRSKERINAVEAEAQKARDQEIERKKEEIRQIYQRTGKKRKLNANAVRGGKDAVVKLMGPVVKSLDTAIAAYQKALAAEGIQASTEG</sequence>
<feature type="compositionally biased region" description="Basic and acidic residues" evidence="7">
    <location>
        <begin position="336"/>
        <end position="348"/>
    </location>
</feature>
<keyword evidence="6" id="KW-0539">Nucleus</keyword>
<feature type="domain" description="BSD" evidence="8">
    <location>
        <begin position="228"/>
        <end position="279"/>
    </location>
</feature>
<dbReference type="EMBL" id="JAQQWI010000017">
    <property type="protein sequence ID" value="KAK8006151.1"/>
    <property type="molecule type" value="Genomic_DNA"/>
</dbReference>
<dbReference type="InterPro" id="IPR005607">
    <property type="entry name" value="BSD_dom"/>
</dbReference>
<dbReference type="Pfam" id="PF08567">
    <property type="entry name" value="PH_TFIIH"/>
    <property type="match status" value="1"/>
</dbReference>
<dbReference type="InterPro" id="IPR027079">
    <property type="entry name" value="Tfb1/GTF2H1"/>
</dbReference>
<evidence type="ECO:0000256" key="6">
    <source>
        <dbReference type="ARBA" id="ARBA00023242"/>
    </source>
</evidence>
<feature type="compositionally biased region" description="Basic residues" evidence="7">
    <location>
        <begin position="476"/>
        <end position="488"/>
    </location>
</feature>
<dbReference type="Pfam" id="PF03909">
    <property type="entry name" value="BSD"/>
    <property type="match status" value="2"/>
</dbReference>
<evidence type="ECO:0000256" key="1">
    <source>
        <dbReference type="ARBA" id="ARBA00004123"/>
    </source>
</evidence>
<dbReference type="SUPFAM" id="SSF50729">
    <property type="entry name" value="PH domain-like"/>
    <property type="match status" value="1"/>
</dbReference>
<evidence type="ECO:0000313" key="10">
    <source>
        <dbReference type="Proteomes" id="UP001396898"/>
    </source>
</evidence>
<evidence type="ECO:0000256" key="3">
    <source>
        <dbReference type="ARBA" id="ARBA00022737"/>
    </source>
</evidence>
<comment type="subcellular location">
    <subcellularLocation>
        <location evidence="1">Nucleus</location>
    </subcellularLocation>
</comment>
<feature type="domain" description="BSD" evidence="8">
    <location>
        <begin position="141"/>
        <end position="200"/>
    </location>
</feature>
<evidence type="ECO:0000256" key="4">
    <source>
        <dbReference type="ARBA" id="ARBA00023015"/>
    </source>
</evidence>
<proteinExistence type="inferred from homology"/>
<dbReference type="PANTHER" id="PTHR12856">
    <property type="entry name" value="TRANSCRIPTION INITIATION FACTOR IIH-RELATED"/>
    <property type="match status" value="1"/>
</dbReference>
<evidence type="ECO:0000256" key="5">
    <source>
        <dbReference type="ARBA" id="ARBA00023163"/>
    </source>
</evidence>
<protein>
    <submittedName>
        <fullName evidence="9">RNA polymerase II transcription factor</fullName>
    </submittedName>
</protein>
<dbReference type="PROSITE" id="PS50858">
    <property type="entry name" value="BSD"/>
    <property type="match status" value="2"/>
</dbReference>
<dbReference type="Gene3D" id="2.30.29.30">
    <property type="entry name" value="Pleckstrin-homology domain (PH domain)/Phosphotyrosine-binding domain (PTB)"/>
    <property type="match status" value="1"/>
</dbReference>
<keyword evidence="3" id="KW-0677">Repeat</keyword>
<evidence type="ECO:0000256" key="7">
    <source>
        <dbReference type="SAM" id="MobiDB-lite"/>
    </source>
</evidence>
<reference evidence="9 10" key="1">
    <citation type="submission" date="2023-01" db="EMBL/GenBank/DDBJ databases">
        <title>Analysis of 21 Apiospora genomes using comparative genomics revels a genus with tremendous synthesis potential of carbohydrate active enzymes and secondary metabolites.</title>
        <authorList>
            <person name="Sorensen T."/>
        </authorList>
    </citation>
    <scope>NUCLEOTIDE SEQUENCE [LARGE SCALE GENOMIC DNA]</scope>
    <source>
        <strain evidence="9 10">CBS 20057</strain>
    </source>
</reference>
<comment type="similarity">
    <text evidence="2">Belongs to the TFB1 family.</text>
</comment>
<dbReference type="Proteomes" id="UP001396898">
    <property type="component" value="Unassembled WGS sequence"/>
</dbReference>
<evidence type="ECO:0000313" key="9">
    <source>
        <dbReference type="EMBL" id="KAK8006151.1"/>
    </source>
</evidence>
<feature type="region of interest" description="Disordered" evidence="7">
    <location>
        <begin position="324"/>
        <end position="352"/>
    </location>
</feature>
<comment type="caution">
    <text evidence="9">The sequence shown here is derived from an EMBL/GenBank/DDBJ whole genome shotgun (WGS) entry which is preliminary data.</text>
</comment>
<evidence type="ECO:0000259" key="8">
    <source>
        <dbReference type="PROSITE" id="PS50858"/>
    </source>
</evidence>
<gene>
    <name evidence="9" type="ORF">PG991_012448</name>
</gene>
<keyword evidence="5" id="KW-0804">Transcription</keyword>
<accession>A0ABR1R9Z1</accession>
<evidence type="ECO:0000256" key="2">
    <source>
        <dbReference type="ARBA" id="ARBA00009448"/>
    </source>
</evidence>
<dbReference type="SMART" id="SM00751">
    <property type="entry name" value="BSD"/>
    <property type="match status" value="2"/>
</dbReference>
<keyword evidence="10" id="KW-1185">Reference proteome</keyword>
<organism evidence="9 10">
    <name type="scientific">Apiospora marii</name>
    <dbReference type="NCBI Taxonomy" id="335849"/>
    <lineage>
        <taxon>Eukaryota</taxon>
        <taxon>Fungi</taxon>
        <taxon>Dikarya</taxon>
        <taxon>Ascomycota</taxon>
        <taxon>Pezizomycotina</taxon>
        <taxon>Sordariomycetes</taxon>
        <taxon>Xylariomycetidae</taxon>
        <taxon>Amphisphaeriales</taxon>
        <taxon>Apiosporaceae</taxon>
        <taxon>Apiospora</taxon>
    </lineage>
</organism>
<name>A0ABR1R9Z1_9PEZI</name>
<dbReference type="InterPro" id="IPR011993">
    <property type="entry name" value="PH-like_dom_sf"/>
</dbReference>
<feature type="region of interest" description="Disordered" evidence="7">
    <location>
        <begin position="457"/>
        <end position="488"/>
    </location>
</feature>
<dbReference type="InterPro" id="IPR013876">
    <property type="entry name" value="TFIIH_BTF_p62_N"/>
</dbReference>